<evidence type="ECO:0000256" key="1">
    <source>
        <dbReference type="SAM" id="SignalP"/>
    </source>
</evidence>
<dbReference type="EMBL" id="SMCS01000004">
    <property type="protein sequence ID" value="TCV94199.1"/>
    <property type="molecule type" value="Genomic_DNA"/>
</dbReference>
<feature type="chain" id="PRO_5020226543" evidence="1">
    <location>
        <begin position="20"/>
        <end position="102"/>
    </location>
</feature>
<evidence type="ECO:0000313" key="3">
    <source>
        <dbReference type="Proteomes" id="UP000295645"/>
    </source>
</evidence>
<feature type="signal peptide" evidence="1">
    <location>
        <begin position="1"/>
        <end position="19"/>
    </location>
</feature>
<comment type="caution">
    <text evidence="2">The sequence shown here is derived from an EMBL/GenBank/DDBJ whole genome shotgun (WGS) entry which is preliminary data.</text>
</comment>
<dbReference type="Proteomes" id="UP000295645">
    <property type="component" value="Unassembled WGS sequence"/>
</dbReference>
<accession>A0A4V2W417</accession>
<name>A0A4V2W417_9GAMM</name>
<dbReference type="AlphaFoldDB" id="A0A4V2W417"/>
<keyword evidence="1" id="KW-0732">Signal</keyword>
<organism evidence="2 3">
    <name type="scientific">Luteibacter rhizovicinus</name>
    <dbReference type="NCBI Taxonomy" id="242606"/>
    <lineage>
        <taxon>Bacteria</taxon>
        <taxon>Pseudomonadati</taxon>
        <taxon>Pseudomonadota</taxon>
        <taxon>Gammaproteobacteria</taxon>
        <taxon>Lysobacterales</taxon>
        <taxon>Rhodanobacteraceae</taxon>
        <taxon>Luteibacter</taxon>
    </lineage>
</organism>
<keyword evidence="3" id="KW-1185">Reference proteome</keyword>
<sequence length="102" mass="11052">MLRYALPALALFMALGAHASSPKAWADDDARIQKACRAASGLADVKPVGRIIRYDDRIPVSALVLEGRYPQKHMAGKTGRELCVFERKTGTASVSEADQLLP</sequence>
<evidence type="ECO:0000313" key="2">
    <source>
        <dbReference type="EMBL" id="TCV94199.1"/>
    </source>
</evidence>
<proteinExistence type="predicted"/>
<reference evidence="2 3" key="1">
    <citation type="submission" date="2019-03" db="EMBL/GenBank/DDBJ databases">
        <title>Above-ground endophytic microbial communities from plants in different locations in the United States.</title>
        <authorList>
            <person name="Frank C."/>
        </authorList>
    </citation>
    <scope>NUCLEOTIDE SEQUENCE [LARGE SCALE GENOMIC DNA]</scope>
    <source>
        <strain evidence="2 3">LP_13_YM</strain>
    </source>
</reference>
<protein>
    <submittedName>
        <fullName evidence="2">Uncharacterized protein</fullName>
    </submittedName>
</protein>
<dbReference type="OrthoDB" id="8720220at2"/>
<dbReference type="RefSeq" id="WP_132144623.1">
    <property type="nucleotide sequence ID" value="NZ_SMCS01000004.1"/>
</dbReference>
<gene>
    <name evidence="2" type="ORF">EC912_104397</name>
</gene>